<dbReference type="InterPro" id="IPR013320">
    <property type="entry name" value="ConA-like_dom_sf"/>
</dbReference>
<evidence type="ECO:0000259" key="1">
    <source>
        <dbReference type="Pfam" id="PF06439"/>
    </source>
</evidence>
<feature type="domain" description="3-keto-alpha-glucoside-1,2-lyase/3-keto-2-hydroxy-glucal hydratase" evidence="1">
    <location>
        <begin position="14"/>
        <end position="169"/>
    </location>
</feature>
<dbReference type="Pfam" id="PF06439">
    <property type="entry name" value="3keto-disac_hyd"/>
    <property type="match status" value="1"/>
</dbReference>
<comment type="caution">
    <text evidence="2">The sequence shown here is derived from an EMBL/GenBank/DDBJ whole genome shotgun (WGS) entry which is preliminary data.</text>
</comment>
<sequence>MSKVNYKAKQSIQVVKSSMVADNKDDKFAILKGVKFKDGEIELWLSGQPRKDAHAMARGFVGFAFRISPDKTKFEAIYLRPTNARANDQLRRNRTIQYISSPNYPWFKLRQENPGQYEAYTDLVPGEWTKYRLVVKGKTAKLYVNGQQQPSLIVNDLKLGDVSGNIGLWIGPGTLAHFSGLKVTHY</sequence>
<evidence type="ECO:0000313" key="2">
    <source>
        <dbReference type="EMBL" id="MFC3120793.1"/>
    </source>
</evidence>
<name>A0ABV7FM06_9ALTE</name>
<gene>
    <name evidence="2" type="ORF">ACFOHL_04125</name>
</gene>
<dbReference type="GO" id="GO:0016787">
    <property type="term" value="F:hydrolase activity"/>
    <property type="evidence" value="ECO:0007669"/>
    <property type="project" value="UniProtKB-KW"/>
</dbReference>
<reference evidence="3" key="1">
    <citation type="journal article" date="2019" name="Int. J. Syst. Evol. Microbiol.">
        <title>The Global Catalogue of Microorganisms (GCM) 10K type strain sequencing project: providing services to taxonomists for standard genome sequencing and annotation.</title>
        <authorList>
            <consortium name="The Broad Institute Genomics Platform"/>
            <consortium name="The Broad Institute Genome Sequencing Center for Infectious Disease"/>
            <person name="Wu L."/>
            <person name="Ma J."/>
        </authorList>
    </citation>
    <scope>NUCLEOTIDE SEQUENCE [LARGE SCALE GENOMIC DNA]</scope>
    <source>
        <strain evidence="3">KCTC 52473</strain>
    </source>
</reference>
<dbReference type="Gene3D" id="2.60.120.560">
    <property type="entry name" value="Exo-inulinase, domain 1"/>
    <property type="match status" value="1"/>
</dbReference>
<dbReference type="SUPFAM" id="SSF49899">
    <property type="entry name" value="Concanavalin A-like lectins/glucanases"/>
    <property type="match status" value="1"/>
</dbReference>
<dbReference type="InterPro" id="IPR010496">
    <property type="entry name" value="AL/BT2_dom"/>
</dbReference>
<keyword evidence="2" id="KW-0378">Hydrolase</keyword>
<evidence type="ECO:0000313" key="3">
    <source>
        <dbReference type="Proteomes" id="UP001595478"/>
    </source>
</evidence>
<dbReference type="EMBL" id="JBHRSW010000005">
    <property type="protein sequence ID" value="MFC3120793.1"/>
    <property type="molecule type" value="Genomic_DNA"/>
</dbReference>
<dbReference type="RefSeq" id="WP_376918964.1">
    <property type="nucleotide sequence ID" value="NZ_JBHRSW010000005.1"/>
</dbReference>
<protein>
    <submittedName>
        <fullName evidence="2">Family 16 glycoside hydrolase</fullName>
    </submittedName>
</protein>
<keyword evidence="3" id="KW-1185">Reference proteome</keyword>
<accession>A0ABV7FM06</accession>
<proteinExistence type="predicted"/>
<dbReference type="Proteomes" id="UP001595478">
    <property type="component" value="Unassembled WGS sequence"/>
</dbReference>
<organism evidence="2 3">
    <name type="scientific">Agaribacter flavus</name>
    <dbReference type="NCBI Taxonomy" id="1902781"/>
    <lineage>
        <taxon>Bacteria</taxon>
        <taxon>Pseudomonadati</taxon>
        <taxon>Pseudomonadota</taxon>
        <taxon>Gammaproteobacteria</taxon>
        <taxon>Alteromonadales</taxon>
        <taxon>Alteromonadaceae</taxon>
        <taxon>Agaribacter</taxon>
    </lineage>
</organism>